<dbReference type="HAMAP" id="MF_00074">
    <property type="entry name" value="16SrRNA_methyltr_G"/>
    <property type="match status" value="1"/>
</dbReference>
<organism evidence="4">
    <name type="scientific">marine metagenome</name>
    <dbReference type="NCBI Taxonomy" id="408172"/>
    <lineage>
        <taxon>unclassified sequences</taxon>
        <taxon>metagenomes</taxon>
        <taxon>ecological metagenomes</taxon>
    </lineage>
</organism>
<dbReference type="Gene3D" id="3.40.50.150">
    <property type="entry name" value="Vaccinia Virus protein VP39"/>
    <property type="match status" value="1"/>
</dbReference>
<dbReference type="SUPFAM" id="SSF53335">
    <property type="entry name" value="S-adenosyl-L-methionine-dependent methyltransferases"/>
    <property type="match status" value="1"/>
</dbReference>
<proteinExistence type="inferred from homology"/>
<dbReference type="NCBIfam" id="TIGR00138">
    <property type="entry name" value="rsmG_gidB"/>
    <property type="match status" value="1"/>
</dbReference>
<feature type="non-terminal residue" evidence="4">
    <location>
        <position position="1"/>
    </location>
</feature>
<keyword evidence="3" id="KW-0808">Transferase</keyword>
<keyword evidence="1" id="KW-0963">Cytoplasm</keyword>
<evidence type="ECO:0000256" key="3">
    <source>
        <dbReference type="ARBA" id="ARBA00022679"/>
    </source>
</evidence>
<gene>
    <name evidence="4" type="ORF">METZ01_LOCUS364125</name>
</gene>
<dbReference type="GO" id="GO:0005829">
    <property type="term" value="C:cytosol"/>
    <property type="evidence" value="ECO:0007669"/>
    <property type="project" value="TreeGrafter"/>
</dbReference>
<evidence type="ECO:0000256" key="1">
    <source>
        <dbReference type="ARBA" id="ARBA00022490"/>
    </source>
</evidence>
<accession>A0A382SQW4</accession>
<name>A0A382SQW4_9ZZZZ</name>
<evidence type="ECO:0008006" key="5">
    <source>
        <dbReference type="Google" id="ProtNLM"/>
    </source>
</evidence>
<protein>
    <recommendedName>
        <fullName evidence="5">16S rRNA (Guanine(527)-N(7))-methyltransferase RsmG</fullName>
    </recommendedName>
</protein>
<dbReference type="InterPro" id="IPR003682">
    <property type="entry name" value="rRNA_ssu_MeTfrase_G"/>
</dbReference>
<dbReference type="PANTHER" id="PTHR31760">
    <property type="entry name" value="S-ADENOSYL-L-METHIONINE-DEPENDENT METHYLTRANSFERASES SUPERFAMILY PROTEIN"/>
    <property type="match status" value="1"/>
</dbReference>
<dbReference type="InterPro" id="IPR029063">
    <property type="entry name" value="SAM-dependent_MTases_sf"/>
</dbReference>
<dbReference type="EMBL" id="UINC01130293">
    <property type="protein sequence ID" value="SVD11271.1"/>
    <property type="molecule type" value="Genomic_DNA"/>
</dbReference>
<dbReference type="PIRSF" id="PIRSF003078">
    <property type="entry name" value="GidB"/>
    <property type="match status" value="1"/>
</dbReference>
<evidence type="ECO:0000256" key="2">
    <source>
        <dbReference type="ARBA" id="ARBA00022552"/>
    </source>
</evidence>
<sequence length="199" mass="22513">NVQVSRETICSLKKYEELLIKHNNGLNLVGKSTINEIWIRHFLDSAQVIDLIDKNINSCIDIGSGAGFPGLVLALLLKHKKFKVNFKILEKSPKKCNFLKLVSSKLGLNTEIICQDIKNIEKMNCDFAIARAFKPLPEIFKIIHSKINFNAKLVLFLGAKQSGLLDEASKNWNMEYKQRKSITSGDSLIIEVNKLEKLD</sequence>
<dbReference type="AlphaFoldDB" id="A0A382SQW4"/>
<keyword evidence="2" id="KW-0698">rRNA processing</keyword>
<dbReference type="GO" id="GO:0070043">
    <property type="term" value="F:rRNA (guanine-N7-)-methyltransferase activity"/>
    <property type="evidence" value="ECO:0007669"/>
    <property type="project" value="TreeGrafter"/>
</dbReference>
<reference evidence="4" key="1">
    <citation type="submission" date="2018-05" db="EMBL/GenBank/DDBJ databases">
        <authorList>
            <person name="Lanie J.A."/>
            <person name="Ng W.-L."/>
            <person name="Kazmierczak K.M."/>
            <person name="Andrzejewski T.M."/>
            <person name="Davidsen T.M."/>
            <person name="Wayne K.J."/>
            <person name="Tettelin H."/>
            <person name="Glass J.I."/>
            <person name="Rusch D."/>
            <person name="Podicherti R."/>
            <person name="Tsui H.-C.T."/>
            <person name="Winkler M.E."/>
        </authorList>
    </citation>
    <scope>NUCLEOTIDE SEQUENCE</scope>
</reference>
<dbReference type="PANTHER" id="PTHR31760:SF0">
    <property type="entry name" value="S-ADENOSYL-L-METHIONINE-DEPENDENT METHYLTRANSFERASES SUPERFAMILY PROTEIN"/>
    <property type="match status" value="1"/>
</dbReference>
<dbReference type="Pfam" id="PF02527">
    <property type="entry name" value="GidB"/>
    <property type="match status" value="1"/>
</dbReference>
<evidence type="ECO:0000313" key="4">
    <source>
        <dbReference type="EMBL" id="SVD11271.1"/>
    </source>
</evidence>